<evidence type="ECO:0000256" key="1">
    <source>
        <dbReference type="ARBA" id="ARBA00004651"/>
    </source>
</evidence>
<keyword evidence="4 6" id="KW-1133">Transmembrane helix</keyword>
<evidence type="ECO:0000259" key="7">
    <source>
        <dbReference type="PROSITE" id="PS50850"/>
    </source>
</evidence>
<evidence type="ECO:0000256" key="4">
    <source>
        <dbReference type="ARBA" id="ARBA00022989"/>
    </source>
</evidence>
<dbReference type="PROSITE" id="PS50850">
    <property type="entry name" value="MFS"/>
    <property type="match status" value="1"/>
</dbReference>
<dbReference type="InterPro" id="IPR050930">
    <property type="entry name" value="MFS_Vesicular_Transporter"/>
</dbReference>
<keyword evidence="2" id="KW-0813">Transport</keyword>
<evidence type="ECO:0000256" key="5">
    <source>
        <dbReference type="ARBA" id="ARBA00023136"/>
    </source>
</evidence>
<dbReference type="InterPro" id="IPR036259">
    <property type="entry name" value="MFS_trans_sf"/>
</dbReference>
<comment type="caution">
    <text evidence="8">The sequence shown here is derived from an EMBL/GenBank/DDBJ whole genome shotgun (WGS) entry which is preliminary data.</text>
</comment>
<protein>
    <submittedName>
        <fullName evidence="8">MFS transporter</fullName>
    </submittedName>
</protein>
<dbReference type="RefSeq" id="WP_117321435.1">
    <property type="nucleotide sequence ID" value="NZ_QVTD01000003.1"/>
</dbReference>
<dbReference type="Gene3D" id="1.20.1250.20">
    <property type="entry name" value="MFS general substrate transporter like domains"/>
    <property type="match status" value="1"/>
</dbReference>
<dbReference type="EMBL" id="QVTD01000003">
    <property type="protein sequence ID" value="RFU65260.1"/>
    <property type="molecule type" value="Genomic_DNA"/>
</dbReference>
<proteinExistence type="predicted"/>
<gene>
    <name evidence="8" type="ORF">D0466_04995</name>
</gene>
<keyword evidence="3 6" id="KW-0812">Transmembrane</keyword>
<accession>A0A372LG38</accession>
<evidence type="ECO:0000256" key="2">
    <source>
        <dbReference type="ARBA" id="ARBA00022448"/>
    </source>
</evidence>
<dbReference type="InterPro" id="IPR020846">
    <property type="entry name" value="MFS_dom"/>
</dbReference>
<feature type="transmembrane region" description="Helical" evidence="6">
    <location>
        <begin position="163"/>
        <end position="183"/>
    </location>
</feature>
<feature type="transmembrane region" description="Helical" evidence="6">
    <location>
        <begin position="12"/>
        <end position="34"/>
    </location>
</feature>
<keyword evidence="5 6" id="KW-0472">Membrane</keyword>
<dbReference type="PANTHER" id="PTHR23506">
    <property type="entry name" value="GH10249P"/>
    <property type="match status" value="1"/>
</dbReference>
<feature type="transmembrane region" description="Helical" evidence="6">
    <location>
        <begin position="213"/>
        <end position="236"/>
    </location>
</feature>
<feature type="transmembrane region" description="Helical" evidence="6">
    <location>
        <begin position="46"/>
        <end position="64"/>
    </location>
</feature>
<dbReference type="GO" id="GO:0005886">
    <property type="term" value="C:plasma membrane"/>
    <property type="evidence" value="ECO:0007669"/>
    <property type="project" value="UniProtKB-SubCell"/>
</dbReference>
<dbReference type="Proteomes" id="UP000262939">
    <property type="component" value="Unassembled WGS sequence"/>
</dbReference>
<evidence type="ECO:0000313" key="9">
    <source>
        <dbReference type="Proteomes" id="UP000262939"/>
    </source>
</evidence>
<dbReference type="AlphaFoldDB" id="A0A372LG38"/>
<reference evidence="8 9" key="1">
    <citation type="submission" date="2018-08" db="EMBL/GenBank/DDBJ databases">
        <title>Bacillus chawlae sp. nov., Bacillus glennii sp. nov., and Bacillus saganii sp. nov. Isolated from the Vehicle Assembly Building at Kennedy Space Center where the Viking Spacecraft were Assembled.</title>
        <authorList>
            <person name="Seuylemezian A."/>
            <person name="Vaishampayan P."/>
        </authorList>
    </citation>
    <scope>NUCLEOTIDE SEQUENCE [LARGE SCALE GENOMIC DNA]</scope>
    <source>
        <strain evidence="8 9">V44-8</strain>
    </source>
</reference>
<feature type="transmembrane region" description="Helical" evidence="6">
    <location>
        <begin position="100"/>
        <end position="122"/>
    </location>
</feature>
<feature type="transmembrane region" description="Helical" evidence="6">
    <location>
        <begin position="277"/>
        <end position="294"/>
    </location>
</feature>
<dbReference type="GO" id="GO:0022857">
    <property type="term" value="F:transmembrane transporter activity"/>
    <property type="evidence" value="ECO:0007669"/>
    <property type="project" value="InterPro"/>
</dbReference>
<dbReference type="SUPFAM" id="SSF103473">
    <property type="entry name" value="MFS general substrate transporter"/>
    <property type="match status" value="1"/>
</dbReference>
<evidence type="ECO:0000313" key="8">
    <source>
        <dbReference type="EMBL" id="RFU65260.1"/>
    </source>
</evidence>
<feature type="transmembrane region" description="Helical" evidence="6">
    <location>
        <begin position="134"/>
        <end position="157"/>
    </location>
</feature>
<dbReference type="PANTHER" id="PTHR23506:SF23">
    <property type="entry name" value="GH10249P"/>
    <property type="match status" value="1"/>
</dbReference>
<comment type="subcellular location">
    <subcellularLocation>
        <location evidence="1">Cell membrane</location>
        <topology evidence="1">Multi-pass membrane protein</topology>
    </subcellularLocation>
</comment>
<evidence type="ECO:0000256" key="3">
    <source>
        <dbReference type="ARBA" id="ARBA00022692"/>
    </source>
</evidence>
<dbReference type="PRINTS" id="PR01035">
    <property type="entry name" value="TCRTETA"/>
</dbReference>
<dbReference type="Pfam" id="PF07690">
    <property type="entry name" value="MFS_1"/>
    <property type="match status" value="1"/>
</dbReference>
<feature type="transmembrane region" description="Helical" evidence="6">
    <location>
        <begin position="365"/>
        <end position="383"/>
    </location>
</feature>
<keyword evidence="9" id="KW-1185">Reference proteome</keyword>
<evidence type="ECO:0000256" key="6">
    <source>
        <dbReference type="SAM" id="Phobius"/>
    </source>
</evidence>
<sequence>MGKSTMDRRAFIILSFTMFLTMTGYGIVLPSLPYVAERLGLSSFEMGSLITGWALAQFLATPVWGRLIDRLGRKPILFFGLFGFGIAFLLIIFAESYSQLLVARIIGAILSSGSLPAAFTIVADSSDEENRGAAMAKMGAVNGLGFLCGPALGGVFSPFGVNAPFIAAGSLALISLPFVWVLVKEPPKQTVKNDNPSFLNSLVLVTKTGYRELYILTLGKSLAASSLFGMLGYFMIERFTATPGEVSMGFSIFAGGSAFVQFFLLKHLYRIRPDNWIAKFGFIVCTAGYLFIAISVGVWVVILGCALIGIGSACIRPTVISLLSKQQRMGRGITMGLDQAIDSLGRILGPLVGGVLFAVHSTFPFVGSSVICVLLFFIVLVNGRNKIGVWSLNSQNHENALNKEV</sequence>
<name>A0A372LG38_9BACI</name>
<feature type="domain" description="Major facilitator superfamily (MFS) profile" evidence="7">
    <location>
        <begin position="10"/>
        <end position="385"/>
    </location>
</feature>
<dbReference type="OrthoDB" id="9793283at2"/>
<feature type="transmembrane region" description="Helical" evidence="6">
    <location>
        <begin position="248"/>
        <end position="265"/>
    </location>
</feature>
<dbReference type="InterPro" id="IPR011701">
    <property type="entry name" value="MFS"/>
</dbReference>
<organism evidence="8 9">
    <name type="scientific">Peribacillus glennii</name>
    <dbReference type="NCBI Taxonomy" id="2303991"/>
    <lineage>
        <taxon>Bacteria</taxon>
        <taxon>Bacillati</taxon>
        <taxon>Bacillota</taxon>
        <taxon>Bacilli</taxon>
        <taxon>Bacillales</taxon>
        <taxon>Bacillaceae</taxon>
        <taxon>Peribacillus</taxon>
    </lineage>
</organism>
<dbReference type="CDD" id="cd17325">
    <property type="entry name" value="MFS_MdtG_SLC18_like"/>
    <property type="match status" value="1"/>
</dbReference>
<dbReference type="InterPro" id="IPR001958">
    <property type="entry name" value="Tet-R_TetA/multi-R_MdtG-like"/>
</dbReference>
<feature type="transmembrane region" description="Helical" evidence="6">
    <location>
        <begin position="76"/>
        <end position="94"/>
    </location>
</feature>